<proteinExistence type="predicted"/>
<dbReference type="Pfam" id="PF07762">
    <property type="entry name" value="DUF1618"/>
    <property type="match status" value="1"/>
</dbReference>
<reference evidence="4 5" key="2">
    <citation type="submission" date="2024-10" db="EMBL/GenBank/DDBJ databases">
        <authorList>
            <person name="Ryan C."/>
        </authorList>
    </citation>
    <scope>NUCLEOTIDE SEQUENCE [LARGE SCALE GENOMIC DNA]</scope>
</reference>
<feature type="domain" description="DUF1618" evidence="3">
    <location>
        <begin position="362"/>
        <end position="468"/>
    </location>
</feature>
<feature type="region of interest" description="Disordered" evidence="1">
    <location>
        <begin position="556"/>
        <end position="599"/>
    </location>
</feature>
<dbReference type="Proteomes" id="UP001497457">
    <property type="component" value="Chromosome 33rd"/>
</dbReference>
<name>A0ABC9DE37_9POAL</name>
<dbReference type="PANTHER" id="PTHR33086:SF52">
    <property type="entry name" value="OS09G0128900 PROTEIN"/>
    <property type="match status" value="1"/>
</dbReference>
<feature type="region of interest" description="Disordered" evidence="1">
    <location>
        <begin position="30"/>
        <end position="62"/>
    </location>
</feature>
<feature type="chain" id="PRO_5044759301" description="DUF1618 domain-containing protein" evidence="2">
    <location>
        <begin position="19"/>
        <end position="599"/>
    </location>
</feature>
<gene>
    <name evidence="4" type="ORF">URODEC1_LOCUS84060</name>
</gene>
<dbReference type="AlphaFoldDB" id="A0ABC9DE37"/>
<sequence length="599" mass="66806">MRALFWTLPWLRIVVALAFFPGRPPFPDLDLPPRRGSPHPTRTHATNSLQSPIPQSRAGRRHGRRSIYLQAIMGEALVDRYVHFEDELSMIIEERGGTPESLTVEWVLEKLYALDLSGEEMKAAVEREMEQVMLRYREEVELPAEVILRERKASRPSAVQKVPVSLSGNNGYDAAFYREALDGIEVCLRQVAPPGLTSLVLRVSWPGDSALRNFPAAAFISSTDHNILVLYVGPYRPGLSAPGFYLVYDAWANSVEVVPQLPSHSVTLFSHCSIGTGVAVLRYSLPSDYVLVELLPHQDSRGLISNMATLFMWHSSGPFAGRWVQKEVVLPLPSEPEEHTSQPSYNFCADTVFAVGNICLCWVDLLQGILVCDYVLADHPEFRFVKLPEACSVGIKPDPDGGRGLPGQYRSMCCKRRGADHVIKFIFMHRHGQGAGISGVALSIWTLEQPCNKLSKWKAGRTSFDDFTEARGPCILRLDMKGQRVLSAFVPHPGSRVFPLPDVFASIVTMYLNKKREWKEAMKYKRDEEMRERGYWAKREKSATLSTSRDVIEMGSQHLRHAQIPTGLGLPSSGRPSPRSSSSSSKGPSVGLALLLDDI</sequence>
<dbReference type="PANTHER" id="PTHR33086">
    <property type="entry name" value="OS05G0468200 PROTEIN-RELATED"/>
    <property type="match status" value="1"/>
</dbReference>
<evidence type="ECO:0000259" key="3">
    <source>
        <dbReference type="Pfam" id="PF07762"/>
    </source>
</evidence>
<protein>
    <recommendedName>
        <fullName evidence="3">DUF1618 domain-containing protein</fullName>
    </recommendedName>
</protein>
<feature type="compositionally biased region" description="Polar residues" evidence="1">
    <location>
        <begin position="43"/>
        <end position="54"/>
    </location>
</feature>
<evidence type="ECO:0000256" key="2">
    <source>
        <dbReference type="SAM" id="SignalP"/>
    </source>
</evidence>
<evidence type="ECO:0000256" key="1">
    <source>
        <dbReference type="SAM" id="MobiDB-lite"/>
    </source>
</evidence>
<keyword evidence="2" id="KW-0732">Signal</keyword>
<reference evidence="5" key="1">
    <citation type="submission" date="2024-06" db="EMBL/GenBank/DDBJ databases">
        <authorList>
            <person name="Ryan C."/>
        </authorList>
    </citation>
    <scope>NUCLEOTIDE SEQUENCE [LARGE SCALE GENOMIC DNA]</scope>
</reference>
<feature type="compositionally biased region" description="Low complexity" evidence="1">
    <location>
        <begin position="567"/>
        <end position="589"/>
    </location>
</feature>
<accession>A0ABC9DE37</accession>
<dbReference type="EMBL" id="OZ075143">
    <property type="protein sequence ID" value="CAL5036649.1"/>
    <property type="molecule type" value="Genomic_DNA"/>
</dbReference>
<evidence type="ECO:0000313" key="4">
    <source>
        <dbReference type="EMBL" id="CAL5036649.1"/>
    </source>
</evidence>
<dbReference type="InterPro" id="IPR011676">
    <property type="entry name" value="DUF1618"/>
</dbReference>
<feature type="signal peptide" evidence="2">
    <location>
        <begin position="1"/>
        <end position="18"/>
    </location>
</feature>
<evidence type="ECO:0000313" key="5">
    <source>
        <dbReference type="Proteomes" id="UP001497457"/>
    </source>
</evidence>
<organism evidence="4 5">
    <name type="scientific">Urochloa decumbens</name>
    <dbReference type="NCBI Taxonomy" id="240449"/>
    <lineage>
        <taxon>Eukaryota</taxon>
        <taxon>Viridiplantae</taxon>
        <taxon>Streptophyta</taxon>
        <taxon>Embryophyta</taxon>
        <taxon>Tracheophyta</taxon>
        <taxon>Spermatophyta</taxon>
        <taxon>Magnoliopsida</taxon>
        <taxon>Liliopsida</taxon>
        <taxon>Poales</taxon>
        <taxon>Poaceae</taxon>
        <taxon>PACMAD clade</taxon>
        <taxon>Panicoideae</taxon>
        <taxon>Panicodae</taxon>
        <taxon>Paniceae</taxon>
        <taxon>Melinidinae</taxon>
        <taxon>Urochloa</taxon>
    </lineage>
</organism>
<keyword evidence="5" id="KW-1185">Reference proteome</keyword>